<keyword evidence="14" id="KW-1185">Reference proteome</keyword>
<evidence type="ECO:0000256" key="11">
    <source>
        <dbReference type="ARBA" id="ARBA00022842"/>
    </source>
</evidence>
<dbReference type="InterPro" id="IPR050092">
    <property type="entry name" value="RNase_H"/>
</dbReference>
<evidence type="ECO:0000256" key="6">
    <source>
        <dbReference type="ARBA" id="ARBA00017721"/>
    </source>
</evidence>
<keyword evidence="11" id="KW-0460">Magnesium</keyword>
<dbReference type="Gene3D" id="3.30.420.10">
    <property type="entry name" value="Ribonuclease H-like superfamily/Ribonuclease H"/>
    <property type="match status" value="1"/>
</dbReference>
<evidence type="ECO:0000313" key="13">
    <source>
        <dbReference type="EMBL" id="SJZ48187.1"/>
    </source>
</evidence>
<dbReference type="PROSITE" id="PS50879">
    <property type="entry name" value="RNASE_H_1"/>
    <property type="match status" value="1"/>
</dbReference>
<dbReference type="GO" id="GO:0043137">
    <property type="term" value="P:DNA replication, removal of RNA primer"/>
    <property type="evidence" value="ECO:0007669"/>
    <property type="project" value="TreeGrafter"/>
</dbReference>
<comment type="similarity">
    <text evidence="4">Belongs to the RNase H family.</text>
</comment>
<feature type="domain" description="RNase H type-1" evidence="12">
    <location>
        <begin position="81"/>
        <end position="218"/>
    </location>
</feature>
<evidence type="ECO:0000256" key="4">
    <source>
        <dbReference type="ARBA" id="ARBA00005300"/>
    </source>
</evidence>
<dbReference type="OrthoDB" id="9811552at2"/>
<evidence type="ECO:0000313" key="14">
    <source>
        <dbReference type="Proteomes" id="UP000189857"/>
    </source>
</evidence>
<evidence type="ECO:0000256" key="1">
    <source>
        <dbReference type="ARBA" id="ARBA00000077"/>
    </source>
</evidence>
<dbReference type="CDD" id="cd09277">
    <property type="entry name" value="RNase_HI_bacteria_like"/>
    <property type="match status" value="1"/>
</dbReference>
<reference evidence="13 14" key="1">
    <citation type="submission" date="2017-02" db="EMBL/GenBank/DDBJ databases">
        <authorList>
            <person name="Peterson S.W."/>
        </authorList>
    </citation>
    <scope>NUCLEOTIDE SEQUENCE [LARGE SCALE GENOMIC DNA]</scope>
    <source>
        <strain evidence="13 14">ATCC 17233</strain>
    </source>
</reference>
<dbReference type="SUPFAM" id="SSF55658">
    <property type="entry name" value="L9 N-domain-like"/>
    <property type="match status" value="1"/>
</dbReference>
<proteinExistence type="inferred from homology"/>
<dbReference type="InterPro" id="IPR037056">
    <property type="entry name" value="RNase_H1_N_sf"/>
</dbReference>
<dbReference type="Gene3D" id="3.40.970.10">
    <property type="entry name" value="Ribonuclease H1, N-terminal domain"/>
    <property type="match status" value="1"/>
</dbReference>
<accession>A0A1T4L0X4</accession>
<dbReference type="Proteomes" id="UP000189857">
    <property type="component" value="Unassembled WGS sequence"/>
</dbReference>
<evidence type="ECO:0000256" key="7">
    <source>
        <dbReference type="ARBA" id="ARBA00022722"/>
    </source>
</evidence>
<dbReference type="SUPFAM" id="SSF53098">
    <property type="entry name" value="Ribonuclease H-like"/>
    <property type="match status" value="1"/>
</dbReference>
<dbReference type="GO" id="GO:0046872">
    <property type="term" value="F:metal ion binding"/>
    <property type="evidence" value="ECO:0007669"/>
    <property type="project" value="UniProtKB-KW"/>
</dbReference>
<dbReference type="PANTHER" id="PTHR10642:SF26">
    <property type="entry name" value="RIBONUCLEASE H1"/>
    <property type="match status" value="1"/>
</dbReference>
<dbReference type="EC" id="3.1.26.4" evidence="5"/>
<dbReference type="AlphaFoldDB" id="A0A1T4L0X4"/>
<evidence type="ECO:0000256" key="8">
    <source>
        <dbReference type="ARBA" id="ARBA00022723"/>
    </source>
</evidence>
<dbReference type="InterPro" id="IPR011320">
    <property type="entry name" value="RNase_H1_N"/>
</dbReference>
<dbReference type="EMBL" id="FUXA01000005">
    <property type="protein sequence ID" value="SJZ48187.1"/>
    <property type="molecule type" value="Genomic_DNA"/>
</dbReference>
<keyword evidence="10" id="KW-0378">Hydrolase</keyword>
<dbReference type="GO" id="GO:0004523">
    <property type="term" value="F:RNA-DNA hybrid ribonuclease activity"/>
    <property type="evidence" value="ECO:0007669"/>
    <property type="project" value="UniProtKB-EC"/>
</dbReference>
<dbReference type="GO" id="GO:0003676">
    <property type="term" value="F:nucleic acid binding"/>
    <property type="evidence" value="ECO:0007669"/>
    <property type="project" value="InterPro"/>
</dbReference>
<organism evidence="13 14">
    <name type="scientific">Eubacterium ruminantium</name>
    <dbReference type="NCBI Taxonomy" id="42322"/>
    <lineage>
        <taxon>Bacteria</taxon>
        <taxon>Bacillati</taxon>
        <taxon>Bacillota</taxon>
        <taxon>Clostridia</taxon>
        <taxon>Eubacteriales</taxon>
        <taxon>Eubacteriaceae</taxon>
        <taxon>Eubacterium</taxon>
    </lineage>
</organism>
<evidence type="ECO:0000256" key="9">
    <source>
        <dbReference type="ARBA" id="ARBA00022759"/>
    </source>
</evidence>
<dbReference type="PANTHER" id="PTHR10642">
    <property type="entry name" value="RIBONUCLEASE H1"/>
    <property type="match status" value="1"/>
</dbReference>
<dbReference type="Pfam" id="PF00075">
    <property type="entry name" value="RNase_H"/>
    <property type="match status" value="1"/>
</dbReference>
<dbReference type="InterPro" id="IPR036397">
    <property type="entry name" value="RNaseH_sf"/>
</dbReference>
<name>A0A1T4L0X4_9FIRM</name>
<protein>
    <recommendedName>
        <fullName evidence="6">Ribonuclease H</fullName>
        <ecNumber evidence="5">3.1.26.4</ecNumber>
    </recommendedName>
</protein>
<evidence type="ECO:0000256" key="3">
    <source>
        <dbReference type="ARBA" id="ARBA00004065"/>
    </source>
</evidence>
<dbReference type="InterPro" id="IPR002156">
    <property type="entry name" value="RNaseH_domain"/>
</dbReference>
<evidence type="ECO:0000256" key="5">
    <source>
        <dbReference type="ARBA" id="ARBA00012180"/>
    </source>
</evidence>
<dbReference type="InterPro" id="IPR009027">
    <property type="entry name" value="Ribosomal_bL9/RNase_H1_N"/>
</dbReference>
<evidence type="ECO:0000256" key="2">
    <source>
        <dbReference type="ARBA" id="ARBA00001946"/>
    </source>
</evidence>
<comment type="cofactor">
    <cofactor evidence="2">
        <name>Mg(2+)</name>
        <dbReference type="ChEBI" id="CHEBI:18420"/>
    </cofactor>
</comment>
<evidence type="ECO:0000259" key="12">
    <source>
        <dbReference type="PROSITE" id="PS50879"/>
    </source>
</evidence>
<evidence type="ECO:0000256" key="10">
    <source>
        <dbReference type="ARBA" id="ARBA00022801"/>
    </source>
</evidence>
<dbReference type="Pfam" id="PF01693">
    <property type="entry name" value="Cauli_VI"/>
    <property type="match status" value="1"/>
</dbReference>
<keyword evidence="9" id="KW-0255">Endonuclease</keyword>
<comment type="function">
    <text evidence="3">Endonuclease that specifically degrades the RNA of RNA-DNA hybrids.</text>
</comment>
<keyword evidence="8" id="KW-0479">Metal-binding</keyword>
<sequence>MGSAPTKKYYAVRKGLNPGIYNTWDECRKNVIGFSGAIYKSFTSLEEAKSFMNGGSSTADLEEAGNSATGQGKGNAEVNSAVVKNYAFVDGSFNSSSNVYGYGGFLVAGDKKYVLQGRNDDEEMASMRNVAGEICGSMAAVEKAIELGLPEISIYYDYMGIEMWALGTWKRNKKGTVEYYEYMQQASKKIRLKFIKVKGHSGIEGNEEADRLAKEAVGII</sequence>
<keyword evidence="7" id="KW-0540">Nuclease</keyword>
<gene>
    <name evidence="13" type="ORF">SAMN02745110_00603</name>
</gene>
<dbReference type="FunFam" id="3.40.970.10:FF:000002">
    <property type="entry name" value="Ribonuclease H"/>
    <property type="match status" value="1"/>
</dbReference>
<dbReference type="InterPro" id="IPR012337">
    <property type="entry name" value="RNaseH-like_sf"/>
</dbReference>
<comment type="catalytic activity">
    <reaction evidence="1">
        <text>Endonucleolytic cleavage to 5'-phosphomonoester.</text>
        <dbReference type="EC" id="3.1.26.4"/>
    </reaction>
</comment>